<keyword evidence="3" id="KW-0946">Virion</keyword>
<protein>
    <recommendedName>
        <fullName evidence="7">Capsid protein</fullName>
    </recommendedName>
</protein>
<evidence type="ECO:0008006" key="7">
    <source>
        <dbReference type="Google" id="ProtNLM"/>
    </source>
</evidence>
<accession>A0A7S6NXZ1</accession>
<dbReference type="Pfam" id="PF04451">
    <property type="entry name" value="Capsid_NCLDV"/>
    <property type="match status" value="1"/>
</dbReference>
<evidence type="ECO:0000256" key="2">
    <source>
        <dbReference type="ARBA" id="ARBA00022561"/>
    </source>
</evidence>
<organism evidence="6">
    <name type="scientific">Bathycoccus sp. RCC716 virus 1</name>
    <dbReference type="NCBI Taxonomy" id="2530038"/>
    <lineage>
        <taxon>Viruses</taxon>
        <taxon>Varidnaviria</taxon>
        <taxon>Bamfordvirae</taxon>
        <taxon>Nucleocytoviricota</taxon>
        <taxon>Megaviricetes</taxon>
        <taxon>Algavirales</taxon>
        <taxon>Phycodnaviridae</taxon>
        <taxon>Prasinovirus</taxon>
    </lineage>
</organism>
<dbReference type="GO" id="GO:0019028">
    <property type="term" value="C:viral capsid"/>
    <property type="evidence" value="ECO:0007669"/>
    <property type="project" value="UniProtKB-KW"/>
</dbReference>
<evidence type="ECO:0000313" key="6">
    <source>
        <dbReference type="EMBL" id="QOR60231.1"/>
    </source>
</evidence>
<dbReference type="InterPro" id="IPR007542">
    <property type="entry name" value="MCP_C"/>
</dbReference>
<sequence length="366" mass="40917">MSAALIDLVSVGAQDVYITGDPQVSFFRQNYKRHTNFSIKPERMDYIGTFESGNEISIPIKSKGDLLSYVWIENANINSRNNDDSIFKSANGTSDETSPTEFSLWIGGQEVTKLDSLFINTVHNTLYNESSAKATCAMTTQDGGDNTSTGSYIIPFFFSEDWTKSLPLVGLQYHEVEIRIKCRNGTFSLGSSPKVYGSYVFVDTEEREFFANGEHELLITQTQHQPMTASDTSIDLTYFNHPVKAIHITAGNHLNTAYTFTDASMFINGVPLFENMTHEYHRNVVPSRHCSVLNNTVDSEQIYTWPLCLTMNKSQPTGTLNFSRIDNAKININTPTSSTLDMIRAYAVNYNILRIKNGMGGVAFGN</sequence>
<comment type="subcellular location">
    <subcellularLocation>
        <location evidence="1">Virion</location>
    </subcellularLocation>
</comment>
<evidence type="ECO:0000256" key="3">
    <source>
        <dbReference type="ARBA" id="ARBA00022844"/>
    </source>
</evidence>
<feature type="domain" description="Major capsid protein C-terminal" evidence="4">
    <location>
        <begin position="206"/>
        <end position="361"/>
    </location>
</feature>
<dbReference type="SUPFAM" id="SSF49749">
    <property type="entry name" value="Group II dsDNA viruses VP"/>
    <property type="match status" value="2"/>
</dbReference>
<proteinExistence type="predicted"/>
<keyword evidence="2" id="KW-0167">Capsid protein</keyword>
<dbReference type="InterPro" id="IPR038519">
    <property type="entry name" value="MCP_C_sf"/>
</dbReference>
<dbReference type="InterPro" id="IPR031654">
    <property type="entry name" value="Capsid_N"/>
</dbReference>
<dbReference type="GO" id="GO:0005198">
    <property type="term" value="F:structural molecule activity"/>
    <property type="evidence" value="ECO:0007669"/>
    <property type="project" value="InterPro"/>
</dbReference>
<evidence type="ECO:0000259" key="5">
    <source>
        <dbReference type="Pfam" id="PF16903"/>
    </source>
</evidence>
<feature type="domain" description="Major capsid protein N-terminal" evidence="5">
    <location>
        <begin position="25"/>
        <end position="184"/>
    </location>
</feature>
<evidence type="ECO:0000256" key="1">
    <source>
        <dbReference type="ARBA" id="ARBA00004328"/>
    </source>
</evidence>
<dbReference type="Gene3D" id="2.70.9.20">
    <property type="entry name" value="Major capsid protein Vp54"/>
    <property type="match status" value="1"/>
</dbReference>
<dbReference type="EMBL" id="MK522034">
    <property type="protein sequence ID" value="QOR60231.1"/>
    <property type="molecule type" value="Genomic_DNA"/>
</dbReference>
<dbReference type="InterPro" id="IPR016112">
    <property type="entry name" value="VP_dsDNA_II"/>
</dbReference>
<dbReference type="Gene3D" id="2.70.9.10">
    <property type="entry name" value="Adenovirus Type 2 Hexon, domain 4"/>
    <property type="match status" value="1"/>
</dbReference>
<reference evidence="6" key="1">
    <citation type="submission" date="2019-02" db="EMBL/GenBank/DDBJ databases">
        <authorList>
            <person name="Bachy C."/>
            <person name="Yung C.-M."/>
            <person name="Roux S."/>
            <person name="Sullivan M.B."/>
            <person name="Worden A.Z."/>
        </authorList>
    </citation>
    <scope>NUCLEOTIDE SEQUENCE</scope>
    <source>
        <strain evidence="6">BII-V1</strain>
    </source>
</reference>
<name>A0A7S6NXZ1_9PHYC</name>
<evidence type="ECO:0000259" key="4">
    <source>
        <dbReference type="Pfam" id="PF04451"/>
    </source>
</evidence>
<dbReference type="Pfam" id="PF16903">
    <property type="entry name" value="Capsid_N"/>
    <property type="match status" value="1"/>
</dbReference>